<protein>
    <submittedName>
        <fullName evidence="2">Uncharacterized protein</fullName>
    </submittedName>
</protein>
<dbReference type="AlphaFoldDB" id="A0A9Q3EET8"/>
<evidence type="ECO:0000313" key="3">
    <source>
        <dbReference type="Proteomes" id="UP000765509"/>
    </source>
</evidence>
<gene>
    <name evidence="2" type="ORF">O181_055987</name>
</gene>
<proteinExistence type="predicted"/>
<sequence>MTNTPTPTFPPVFPLLRRGRSKGTLGDPFLAETKRTGDTEVILDQEYDPHRLRTAIAQAINTITPKMKLKVDGSNFSDWEDDMAMLFDDFLDNPEYLTMTGHTTYGEKLCRSILTHSVSNIICKSIIHICPCSAIYEHLKSHYHILTRVLQVLSWTNLLTLWMEEGERATALVYRMWSKVRDFKNRHGSFREDHLLGILLQHATRSQPTISNLVMNKLEAIVSTYSQPPNLGKVIAVIKSSAQQVTSQKDMTTPGKTNLPTFQKLNIAGNYNAEEMGNEEFLKDSFDPEALRAMQKDDTRMRTEQEHVPRILPNPRPFINATTSDQYDTNTPTTFDTTSLYQPRYKSPEVQARSIEMGAEEPDVMVLSTDISHTENFIGNAVCESGASHSLTGDQSALCRYQKLTKPIPLSVATKCTGRRSYVEGIGSLVFRGKGDKTAIVNRVFFSPSALIQAGGKLSSDGNDISI</sequence>
<accession>A0A9Q3EET8</accession>
<reference evidence="2" key="1">
    <citation type="submission" date="2021-03" db="EMBL/GenBank/DDBJ databases">
        <title>Draft genome sequence of rust myrtle Austropuccinia psidii MF-1, a brazilian biotype.</title>
        <authorList>
            <person name="Quecine M.C."/>
            <person name="Pachon D.M.R."/>
            <person name="Bonatelli M.L."/>
            <person name="Correr F.H."/>
            <person name="Franceschini L.M."/>
            <person name="Leite T.F."/>
            <person name="Margarido G.R.A."/>
            <person name="Almeida C.A."/>
            <person name="Ferrarezi J.A."/>
            <person name="Labate C.A."/>
        </authorList>
    </citation>
    <scope>NUCLEOTIDE SEQUENCE</scope>
    <source>
        <strain evidence="2">MF-1</strain>
    </source>
</reference>
<evidence type="ECO:0000313" key="2">
    <source>
        <dbReference type="EMBL" id="MBW0516272.1"/>
    </source>
</evidence>
<dbReference type="OrthoDB" id="3863715at2759"/>
<organism evidence="2 3">
    <name type="scientific">Austropuccinia psidii MF-1</name>
    <dbReference type="NCBI Taxonomy" id="1389203"/>
    <lineage>
        <taxon>Eukaryota</taxon>
        <taxon>Fungi</taxon>
        <taxon>Dikarya</taxon>
        <taxon>Basidiomycota</taxon>
        <taxon>Pucciniomycotina</taxon>
        <taxon>Pucciniomycetes</taxon>
        <taxon>Pucciniales</taxon>
        <taxon>Sphaerophragmiaceae</taxon>
        <taxon>Austropuccinia</taxon>
    </lineage>
</organism>
<keyword evidence="3" id="KW-1185">Reference proteome</keyword>
<comment type="caution">
    <text evidence="2">The sequence shown here is derived from an EMBL/GenBank/DDBJ whole genome shotgun (WGS) entry which is preliminary data.</text>
</comment>
<evidence type="ECO:0000256" key="1">
    <source>
        <dbReference type="SAM" id="MobiDB-lite"/>
    </source>
</evidence>
<name>A0A9Q3EET8_9BASI</name>
<dbReference type="Proteomes" id="UP000765509">
    <property type="component" value="Unassembled WGS sequence"/>
</dbReference>
<dbReference type="EMBL" id="AVOT02025145">
    <property type="protein sequence ID" value="MBW0516272.1"/>
    <property type="molecule type" value="Genomic_DNA"/>
</dbReference>
<feature type="region of interest" description="Disordered" evidence="1">
    <location>
        <begin position="311"/>
        <end position="336"/>
    </location>
</feature>